<sequence length="199" mass="21011">MSRFVVVVVSTLVVGLLAGCGGAEEPAGLTAAPTTTPTPSATPTPDPEVDDLSDPELGIVFTDVPTLTGDEADVYNWLATYEKEYWRTMRTNTVSPAFALIASAELQGAMQKVVDKNTAIQASIGGVLETRVSDVAVTGDQATGEICEDFSQATFADATRTYTPAEAGFGEKKHKAYTLTRVPGEDRWLVATNEVSGTC</sequence>
<dbReference type="OrthoDB" id="4829088at2"/>
<evidence type="ECO:0000313" key="4">
    <source>
        <dbReference type="Proteomes" id="UP000288246"/>
    </source>
</evidence>
<evidence type="ECO:0008006" key="5">
    <source>
        <dbReference type="Google" id="ProtNLM"/>
    </source>
</evidence>
<feature type="chain" id="PRO_5019357639" description="Lipoprotein" evidence="2">
    <location>
        <begin position="24"/>
        <end position="199"/>
    </location>
</feature>
<gene>
    <name evidence="3" type="ORF">CTKZ_30570</name>
</gene>
<dbReference type="RefSeq" id="WP_124344023.1">
    <property type="nucleotide sequence ID" value="NZ_BHYL01000296.1"/>
</dbReference>
<dbReference type="PROSITE" id="PS51257">
    <property type="entry name" value="PROKAR_LIPOPROTEIN"/>
    <property type="match status" value="1"/>
</dbReference>
<feature type="signal peptide" evidence="2">
    <location>
        <begin position="1"/>
        <end position="23"/>
    </location>
</feature>
<keyword evidence="4" id="KW-1185">Reference proteome</keyword>
<dbReference type="EMBL" id="BHYL01000296">
    <property type="protein sequence ID" value="GCD21495.1"/>
    <property type="molecule type" value="Genomic_DNA"/>
</dbReference>
<evidence type="ECO:0000256" key="2">
    <source>
        <dbReference type="SAM" id="SignalP"/>
    </source>
</evidence>
<evidence type="ECO:0000256" key="1">
    <source>
        <dbReference type="SAM" id="MobiDB-lite"/>
    </source>
</evidence>
<reference evidence="3 4" key="1">
    <citation type="submission" date="2018-11" db="EMBL/GenBank/DDBJ databases">
        <title>Draft genome sequence of Cellulomonas takizawaensis strain TKZ-21.</title>
        <authorList>
            <person name="Yamamura H."/>
            <person name="Hayashi T."/>
            <person name="Hamada M."/>
            <person name="Serisawa Y."/>
            <person name="Matsuyama K."/>
            <person name="Nakagawa Y."/>
            <person name="Otoguro M."/>
            <person name="Yanagida F."/>
            <person name="Hayakawa M."/>
        </authorList>
    </citation>
    <scope>NUCLEOTIDE SEQUENCE [LARGE SCALE GENOMIC DNA]</scope>
    <source>
        <strain evidence="3 4">TKZ-21</strain>
    </source>
</reference>
<keyword evidence="2" id="KW-0732">Signal</keyword>
<accession>A0A401V3N2</accession>
<comment type="caution">
    <text evidence="3">The sequence shown here is derived from an EMBL/GenBank/DDBJ whole genome shotgun (WGS) entry which is preliminary data.</text>
</comment>
<feature type="compositionally biased region" description="Low complexity" evidence="1">
    <location>
        <begin position="25"/>
        <end position="39"/>
    </location>
</feature>
<name>A0A401V3N2_9CELL</name>
<proteinExistence type="predicted"/>
<evidence type="ECO:0000313" key="3">
    <source>
        <dbReference type="EMBL" id="GCD21495.1"/>
    </source>
</evidence>
<dbReference type="AlphaFoldDB" id="A0A401V3N2"/>
<feature type="region of interest" description="Disordered" evidence="1">
    <location>
        <begin position="25"/>
        <end position="53"/>
    </location>
</feature>
<protein>
    <recommendedName>
        <fullName evidence="5">Lipoprotein</fullName>
    </recommendedName>
</protein>
<dbReference type="Proteomes" id="UP000288246">
    <property type="component" value="Unassembled WGS sequence"/>
</dbReference>
<organism evidence="3 4">
    <name type="scientific">Cellulomonas algicola</name>
    <dbReference type="NCBI Taxonomy" id="2071633"/>
    <lineage>
        <taxon>Bacteria</taxon>
        <taxon>Bacillati</taxon>
        <taxon>Actinomycetota</taxon>
        <taxon>Actinomycetes</taxon>
        <taxon>Micrococcales</taxon>
        <taxon>Cellulomonadaceae</taxon>
        <taxon>Cellulomonas</taxon>
    </lineage>
</organism>